<dbReference type="EMBL" id="JABXXQ010000398">
    <property type="protein sequence ID" value="NVN31513.1"/>
    <property type="molecule type" value="Genomic_DNA"/>
</dbReference>
<evidence type="ECO:0000313" key="3">
    <source>
        <dbReference type="EMBL" id="MBB3173081.1"/>
    </source>
</evidence>
<organism evidence="4 6">
    <name type="scientific">Endobacter medicaginis</name>
    <dbReference type="NCBI Taxonomy" id="1181271"/>
    <lineage>
        <taxon>Bacteria</taxon>
        <taxon>Pseudomonadati</taxon>
        <taxon>Pseudomonadota</taxon>
        <taxon>Alphaproteobacteria</taxon>
        <taxon>Acetobacterales</taxon>
        <taxon>Acetobacteraceae</taxon>
        <taxon>Endobacter</taxon>
    </lineage>
</organism>
<feature type="compositionally biased region" description="Polar residues" evidence="1">
    <location>
        <begin position="79"/>
        <end position="88"/>
    </location>
</feature>
<keyword evidence="5" id="KW-1185">Reference proteome</keyword>
<sequence length="130" mass="12869">MSIRKMMTAGLCTALVAAGSGTALAQQATPTQPGTPSTMAPSTMAPSTMAPSTTTPSTMAPTKMAPGTSGTMAPPATGDSMSKGTMTPDSMGSMSKHSGMGMKHHGKMKGSMAKPDTTMSPSGTAASPQQ</sequence>
<feature type="region of interest" description="Disordered" evidence="1">
    <location>
        <begin position="26"/>
        <end position="130"/>
    </location>
</feature>
<feature type="compositionally biased region" description="Polar residues" evidence="1">
    <location>
        <begin position="117"/>
        <end position="130"/>
    </location>
</feature>
<evidence type="ECO:0000256" key="2">
    <source>
        <dbReference type="SAM" id="SignalP"/>
    </source>
</evidence>
<dbReference type="AlphaFoldDB" id="A0A850NPN6"/>
<evidence type="ECO:0000313" key="4">
    <source>
        <dbReference type="EMBL" id="NVN31513.1"/>
    </source>
</evidence>
<keyword evidence="2" id="KW-0732">Signal</keyword>
<name>A0A850NPN6_9PROT</name>
<gene>
    <name evidence="3" type="ORF">FHR90_000899</name>
    <name evidence="4" type="ORF">HUK83_14390</name>
</gene>
<feature type="compositionally biased region" description="Low complexity" evidence="1">
    <location>
        <begin position="90"/>
        <end position="101"/>
    </location>
</feature>
<reference evidence="4 6" key="1">
    <citation type="submission" date="2020-06" db="EMBL/GenBank/DDBJ databases">
        <title>Description of novel acetic acid bacteria.</title>
        <authorList>
            <person name="Sombolestani A."/>
        </authorList>
    </citation>
    <scope>NUCLEOTIDE SEQUENCE [LARGE SCALE GENOMIC DNA]</scope>
    <source>
        <strain evidence="4 6">LMG 26838</strain>
    </source>
</reference>
<evidence type="ECO:0000313" key="6">
    <source>
        <dbReference type="Proteomes" id="UP000565205"/>
    </source>
</evidence>
<dbReference type="EMBL" id="JACHXV010000003">
    <property type="protein sequence ID" value="MBB3173081.1"/>
    <property type="molecule type" value="Genomic_DNA"/>
</dbReference>
<feature type="signal peptide" evidence="2">
    <location>
        <begin position="1"/>
        <end position="25"/>
    </location>
</feature>
<dbReference type="Proteomes" id="UP000565205">
    <property type="component" value="Unassembled WGS sequence"/>
</dbReference>
<feature type="compositionally biased region" description="Low complexity" evidence="1">
    <location>
        <begin position="35"/>
        <end position="66"/>
    </location>
</feature>
<evidence type="ECO:0000313" key="5">
    <source>
        <dbReference type="Proteomes" id="UP000557688"/>
    </source>
</evidence>
<feature type="chain" id="PRO_5036418681" description="Pentapeptide MXKDX repeat protein" evidence="2">
    <location>
        <begin position="26"/>
        <end position="130"/>
    </location>
</feature>
<protein>
    <recommendedName>
        <fullName evidence="7">Pentapeptide MXKDX repeat protein</fullName>
    </recommendedName>
</protein>
<comment type="caution">
    <text evidence="4">The sequence shown here is derived from an EMBL/GenBank/DDBJ whole genome shotgun (WGS) entry which is preliminary data.</text>
</comment>
<dbReference type="RefSeq" id="WP_176625880.1">
    <property type="nucleotide sequence ID" value="NZ_JABXXQ010000398.1"/>
</dbReference>
<reference evidence="3 5" key="2">
    <citation type="submission" date="2020-08" db="EMBL/GenBank/DDBJ databases">
        <title>Genomic Encyclopedia of Type Strains, Phase III (KMG-III): the genomes of soil and plant-associated and newly described type strains.</title>
        <authorList>
            <person name="Whitman W."/>
        </authorList>
    </citation>
    <scope>NUCLEOTIDE SEQUENCE [LARGE SCALE GENOMIC DNA]</scope>
    <source>
        <strain evidence="3 5">CECT 8088</strain>
    </source>
</reference>
<evidence type="ECO:0000256" key="1">
    <source>
        <dbReference type="SAM" id="MobiDB-lite"/>
    </source>
</evidence>
<proteinExistence type="predicted"/>
<accession>A0A850NPN6</accession>
<evidence type="ECO:0008006" key="7">
    <source>
        <dbReference type="Google" id="ProtNLM"/>
    </source>
</evidence>
<dbReference type="Proteomes" id="UP000557688">
    <property type="component" value="Unassembled WGS sequence"/>
</dbReference>